<dbReference type="EMBL" id="KV454475">
    <property type="protein sequence ID" value="ODV64034.1"/>
    <property type="molecule type" value="Genomic_DNA"/>
</dbReference>
<dbReference type="InParanoid" id="A0A1D2VR03"/>
<keyword evidence="3" id="KW-1185">Reference proteome</keyword>
<evidence type="ECO:0000313" key="2">
    <source>
        <dbReference type="EMBL" id="ODV64034.1"/>
    </source>
</evidence>
<dbReference type="Proteomes" id="UP000095038">
    <property type="component" value="Unassembled WGS sequence"/>
</dbReference>
<reference evidence="3" key="1">
    <citation type="submission" date="2016-05" db="EMBL/GenBank/DDBJ databases">
        <title>Comparative genomics of biotechnologically important yeasts.</title>
        <authorList>
            <consortium name="DOE Joint Genome Institute"/>
            <person name="Riley R."/>
            <person name="Haridas S."/>
            <person name="Wolfe K.H."/>
            <person name="Lopes M.R."/>
            <person name="Hittinger C.T."/>
            <person name="Goker M."/>
            <person name="Salamov A."/>
            <person name="Wisecaver J."/>
            <person name="Long T.M."/>
            <person name="Aerts A.L."/>
            <person name="Barry K."/>
            <person name="Choi C."/>
            <person name="Clum A."/>
            <person name="Coughlan A.Y."/>
            <person name="Deshpande S."/>
            <person name="Douglass A.P."/>
            <person name="Hanson S.J."/>
            <person name="Klenk H.-P."/>
            <person name="Labutti K."/>
            <person name="Lapidus A."/>
            <person name="Lindquist E."/>
            <person name="Lipzen A."/>
            <person name="Meier-Kolthoff J.P."/>
            <person name="Ohm R.A."/>
            <person name="Otillar R.P."/>
            <person name="Pangilinan J."/>
            <person name="Peng Y."/>
            <person name="Rokas A."/>
            <person name="Rosa C.A."/>
            <person name="Scheuner C."/>
            <person name="Sibirny A.A."/>
            <person name="Slot J.C."/>
            <person name="Stielow J.B."/>
            <person name="Sun H."/>
            <person name="Kurtzman C.P."/>
            <person name="Blackwell M."/>
            <person name="Grigoriev I.V."/>
            <person name="Jeffries T.W."/>
        </authorList>
    </citation>
    <scope>NUCLEOTIDE SEQUENCE [LARGE SCALE GENOMIC DNA]</scope>
    <source>
        <strain evidence="3">DSM 1968</strain>
    </source>
</reference>
<accession>A0A1D2VR03</accession>
<dbReference type="GeneID" id="30965110"/>
<protein>
    <submittedName>
        <fullName evidence="2">Uncharacterized protein</fullName>
    </submittedName>
</protein>
<gene>
    <name evidence="2" type="ORF">ASCRUDRAFT_68073</name>
</gene>
<feature type="compositionally biased region" description="Low complexity" evidence="1">
    <location>
        <begin position="215"/>
        <end position="228"/>
    </location>
</feature>
<proteinExistence type="predicted"/>
<organism evidence="2 3">
    <name type="scientific">Ascoidea rubescens DSM 1968</name>
    <dbReference type="NCBI Taxonomy" id="1344418"/>
    <lineage>
        <taxon>Eukaryota</taxon>
        <taxon>Fungi</taxon>
        <taxon>Dikarya</taxon>
        <taxon>Ascomycota</taxon>
        <taxon>Saccharomycotina</taxon>
        <taxon>Saccharomycetes</taxon>
        <taxon>Ascoideaceae</taxon>
        <taxon>Ascoidea</taxon>
    </lineage>
</organism>
<dbReference type="AlphaFoldDB" id="A0A1D2VR03"/>
<dbReference type="OrthoDB" id="4088353at2759"/>
<dbReference type="RefSeq" id="XP_020050341.1">
    <property type="nucleotide sequence ID" value="XM_020191474.1"/>
</dbReference>
<name>A0A1D2VR03_9ASCO</name>
<evidence type="ECO:0000256" key="1">
    <source>
        <dbReference type="SAM" id="MobiDB-lite"/>
    </source>
</evidence>
<evidence type="ECO:0000313" key="3">
    <source>
        <dbReference type="Proteomes" id="UP000095038"/>
    </source>
</evidence>
<feature type="region of interest" description="Disordered" evidence="1">
    <location>
        <begin position="207"/>
        <end position="229"/>
    </location>
</feature>
<sequence>MTDDRAVFTLTMSPSLSIANSFVSNPHISVPQYHPKLNVSNNKPQYKDVKLKTYGVYMIPLTDDINQIDEKNNITATTNTATTTTTTTTTNNNNNNIKNNTTANNKKITEVSYMLTKSRSYRRNPAFLRIYANEYTAICKDLIPNFLSEEFFQLMESNKKIVHKDNKLALLAYNKLWKLMKLPPRTDLPINKNNTFYQNSYVYIGDDQNQSNKDTTMTNETNQTNQSNKLDKSDKFNFFGTSGNLPWIKYNDEFRKLFFKNKSISAINEKNLEKTKIQLNEKTLDNLNKNFKPCGTLKNNVQFTVKGWANPRWISANNSD</sequence>